<dbReference type="Proteomes" id="UP000053815">
    <property type="component" value="Unassembled WGS sequence"/>
</dbReference>
<protein>
    <submittedName>
        <fullName evidence="1">Uncharacterized protein</fullName>
    </submittedName>
</protein>
<reference evidence="1" key="1">
    <citation type="submission" date="2014-09" db="EMBL/GenBank/DDBJ databases">
        <title>Draft genome sequence of an oleaginous Mucoromycotina fungus Mucor ambiguus NBRC6742.</title>
        <authorList>
            <person name="Takeda I."/>
            <person name="Yamane N."/>
            <person name="Morita T."/>
            <person name="Tamano K."/>
            <person name="Machida M."/>
            <person name="Baker S."/>
            <person name="Koike H."/>
        </authorList>
    </citation>
    <scope>NUCLEOTIDE SEQUENCE</scope>
    <source>
        <strain evidence="1">NBRC 6742</strain>
    </source>
</reference>
<organism evidence="1">
    <name type="scientific">Mucor ambiguus</name>
    <dbReference type="NCBI Taxonomy" id="91626"/>
    <lineage>
        <taxon>Eukaryota</taxon>
        <taxon>Fungi</taxon>
        <taxon>Fungi incertae sedis</taxon>
        <taxon>Mucoromycota</taxon>
        <taxon>Mucoromycotina</taxon>
        <taxon>Mucoromycetes</taxon>
        <taxon>Mucorales</taxon>
        <taxon>Mucorineae</taxon>
        <taxon>Mucoraceae</taxon>
        <taxon>Mucor</taxon>
    </lineage>
</organism>
<name>A0A0C9ML57_9FUNG</name>
<sequence>MPLNIATNISFRDEDEGDAVDSKADHNGGTDNAVEAKVIINAIPNKRLLLKMMLAYLQLKKCSKNWVHLRPHFSR</sequence>
<gene>
    <name evidence="1" type="ORF">MAM1_0195d07751</name>
</gene>
<proteinExistence type="predicted"/>
<evidence type="ECO:0000313" key="1">
    <source>
        <dbReference type="EMBL" id="GAN08244.1"/>
    </source>
</evidence>
<evidence type="ECO:0000313" key="2">
    <source>
        <dbReference type="Proteomes" id="UP000053815"/>
    </source>
</evidence>
<dbReference type="AlphaFoldDB" id="A0A0C9ML57"/>
<keyword evidence="2" id="KW-1185">Reference proteome</keyword>
<dbReference type="EMBL" id="DF836484">
    <property type="protein sequence ID" value="GAN08244.1"/>
    <property type="molecule type" value="Genomic_DNA"/>
</dbReference>
<accession>A0A0C9ML57</accession>